<reference evidence="3" key="1">
    <citation type="journal article" date="2020" name="Nat. Commun.">
        <title>Large-scale genome sequencing of mycorrhizal fungi provides insights into the early evolution of symbiotic traits.</title>
        <authorList>
            <person name="Miyauchi S."/>
            <person name="Kiss E."/>
            <person name="Kuo A."/>
            <person name="Drula E."/>
            <person name="Kohler A."/>
            <person name="Sanchez-Garcia M."/>
            <person name="Morin E."/>
            <person name="Andreopoulos B."/>
            <person name="Barry K.W."/>
            <person name="Bonito G."/>
            <person name="Buee M."/>
            <person name="Carver A."/>
            <person name="Chen C."/>
            <person name="Cichocki N."/>
            <person name="Clum A."/>
            <person name="Culley D."/>
            <person name="Crous P.W."/>
            <person name="Fauchery L."/>
            <person name="Girlanda M."/>
            <person name="Hayes R.D."/>
            <person name="Keri Z."/>
            <person name="LaButti K."/>
            <person name="Lipzen A."/>
            <person name="Lombard V."/>
            <person name="Magnuson J."/>
            <person name="Maillard F."/>
            <person name="Murat C."/>
            <person name="Nolan M."/>
            <person name="Ohm R.A."/>
            <person name="Pangilinan J."/>
            <person name="Pereira M.F."/>
            <person name="Perotto S."/>
            <person name="Peter M."/>
            <person name="Pfister S."/>
            <person name="Riley R."/>
            <person name="Sitrit Y."/>
            <person name="Stielow J.B."/>
            <person name="Szollosi G."/>
            <person name="Zifcakova L."/>
            <person name="Stursova M."/>
            <person name="Spatafora J.W."/>
            <person name="Tedersoo L."/>
            <person name="Vaario L.M."/>
            <person name="Yamada A."/>
            <person name="Yan M."/>
            <person name="Wang P."/>
            <person name="Xu J."/>
            <person name="Bruns T."/>
            <person name="Baldrian P."/>
            <person name="Vilgalys R."/>
            <person name="Dunand C."/>
            <person name="Henrissat B."/>
            <person name="Grigoriev I.V."/>
            <person name="Hibbett D."/>
            <person name="Nagy L.G."/>
            <person name="Martin F.M."/>
        </authorList>
    </citation>
    <scope>NUCLEOTIDE SEQUENCE</scope>
    <source>
        <strain evidence="3">UH-Tt-Lm1</strain>
    </source>
</reference>
<dbReference type="OrthoDB" id="21471at2759"/>
<proteinExistence type="inferred from homology"/>
<reference evidence="3" key="2">
    <citation type="submission" date="2020-11" db="EMBL/GenBank/DDBJ databases">
        <authorList>
            <consortium name="DOE Joint Genome Institute"/>
            <person name="Kuo A."/>
            <person name="Miyauchi S."/>
            <person name="Kiss E."/>
            <person name="Drula E."/>
            <person name="Kohler A."/>
            <person name="Sanchez-Garcia M."/>
            <person name="Andreopoulos B."/>
            <person name="Barry K.W."/>
            <person name="Bonito G."/>
            <person name="Buee M."/>
            <person name="Carver A."/>
            <person name="Chen C."/>
            <person name="Cichocki N."/>
            <person name="Clum A."/>
            <person name="Culley D."/>
            <person name="Crous P.W."/>
            <person name="Fauchery L."/>
            <person name="Girlanda M."/>
            <person name="Hayes R."/>
            <person name="Keri Z."/>
            <person name="Labutti K."/>
            <person name="Lipzen A."/>
            <person name="Lombard V."/>
            <person name="Magnuson J."/>
            <person name="Maillard F."/>
            <person name="Morin E."/>
            <person name="Murat C."/>
            <person name="Nolan M."/>
            <person name="Ohm R."/>
            <person name="Pangilinan J."/>
            <person name="Pereira M."/>
            <person name="Perotto S."/>
            <person name="Peter M."/>
            <person name="Riley R."/>
            <person name="Sitrit Y."/>
            <person name="Stielow B."/>
            <person name="Szollosi G."/>
            <person name="Zifcakova L."/>
            <person name="Stursova M."/>
            <person name="Spatafora J.W."/>
            <person name="Tedersoo L."/>
            <person name="Vaario L.-M."/>
            <person name="Yamada A."/>
            <person name="Yan M."/>
            <person name="Wang P."/>
            <person name="Xu J."/>
            <person name="Bruns T."/>
            <person name="Baldrian P."/>
            <person name="Vilgalys R."/>
            <person name="Henrissat B."/>
            <person name="Grigoriev I.V."/>
            <person name="Hibbett D."/>
            <person name="Nagy L.G."/>
            <person name="Martin F.M."/>
        </authorList>
    </citation>
    <scope>NUCLEOTIDE SEQUENCE</scope>
    <source>
        <strain evidence="3">UH-Tt-Lm1</strain>
    </source>
</reference>
<name>A0A9P6LCF8_9AGAM</name>
<dbReference type="GO" id="GO:0005737">
    <property type="term" value="C:cytoplasm"/>
    <property type="evidence" value="ECO:0007669"/>
    <property type="project" value="TreeGrafter"/>
</dbReference>
<protein>
    <recommendedName>
        <fullName evidence="5">RING-type domain-containing protein</fullName>
    </recommendedName>
</protein>
<feature type="region of interest" description="Disordered" evidence="2">
    <location>
        <begin position="284"/>
        <end position="314"/>
    </location>
</feature>
<feature type="region of interest" description="Disordered" evidence="2">
    <location>
        <begin position="345"/>
        <end position="422"/>
    </location>
</feature>
<evidence type="ECO:0000256" key="2">
    <source>
        <dbReference type="SAM" id="MobiDB-lite"/>
    </source>
</evidence>
<comment type="similarity">
    <text evidence="1">Belongs to the SIP5 family.</text>
</comment>
<feature type="region of interest" description="Disordered" evidence="2">
    <location>
        <begin position="72"/>
        <end position="106"/>
    </location>
</feature>
<dbReference type="PANTHER" id="PTHR31315:SF1">
    <property type="entry name" value="PROTEIN SIP5"/>
    <property type="match status" value="1"/>
</dbReference>
<organism evidence="3 4">
    <name type="scientific">Thelephora terrestris</name>
    <dbReference type="NCBI Taxonomy" id="56493"/>
    <lineage>
        <taxon>Eukaryota</taxon>
        <taxon>Fungi</taxon>
        <taxon>Dikarya</taxon>
        <taxon>Basidiomycota</taxon>
        <taxon>Agaricomycotina</taxon>
        <taxon>Agaricomycetes</taxon>
        <taxon>Thelephorales</taxon>
        <taxon>Thelephoraceae</taxon>
        <taxon>Thelephora</taxon>
    </lineage>
</organism>
<feature type="compositionally biased region" description="Basic and acidic residues" evidence="2">
    <location>
        <begin position="345"/>
        <end position="363"/>
    </location>
</feature>
<evidence type="ECO:0008006" key="5">
    <source>
        <dbReference type="Google" id="ProtNLM"/>
    </source>
</evidence>
<dbReference type="Proteomes" id="UP000736335">
    <property type="component" value="Unassembled WGS sequence"/>
</dbReference>
<keyword evidence="4" id="KW-1185">Reference proteome</keyword>
<gene>
    <name evidence="3" type="ORF">BJ322DRAFT_47034</name>
</gene>
<dbReference type="CDD" id="cd24139">
    <property type="entry name" value="SIP5-like"/>
    <property type="match status" value="1"/>
</dbReference>
<comment type="caution">
    <text evidence="3">The sequence shown here is derived from an EMBL/GenBank/DDBJ whole genome shotgun (WGS) entry which is preliminary data.</text>
</comment>
<dbReference type="EMBL" id="WIUZ02000001">
    <property type="protein sequence ID" value="KAF9792451.1"/>
    <property type="molecule type" value="Genomic_DNA"/>
</dbReference>
<accession>A0A9P6LCF8</accession>
<dbReference type="PANTHER" id="PTHR31315">
    <property type="entry name" value="PROTEIN SIP5"/>
    <property type="match status" value="1"/>
</dbReference>
<feature type="region of interest" description="Disordered" evidence="2">
    <location>
        <begin position="448"/>
        <end position="523"/>
    </location>
</feature>
<sequence>MGNSSSSARGHHDDTVDFGSLIPQGVYTGTQDWNQAVVAQLIVQRRLAPFYRPLEEYDENWDDEQILASRKELPENPETGSHNETISTASSSKPEVGSSFRSYGKRPSTQKEAARFSEAAIYRGAVDCPICFLYYPANINYSRCCDQAICTECFVQIKRSEPTTTHLVSEPAACPYCVQEHFGVVYTPPPWRTGIGSDGSTPPSWSDSPKGASLSEVAVTRARRRKSFGADSPEVVTIDQIRPDWEAKLAAVRAQAQRRANRRIIMRQVGDRLIPVGVTSGRLHALTEDGSGGDAEGSRPGSRRRRRNQGQNPALDRLLGQVDIAGQDLEELMLMEAMRLSLIEHEQQQQRQREEEERNRRNGETGGRGRSTEPGNSASLSASLPGQRSSSVVPPESVEERIDHRPSSSVPNNNVLDGLHTDGSWRMNPSRLMTLGAGLNAVAIPLSSSTTQTGGTDEDTATISSESSGTGRSSTRPTPDAVEGGVDYTTLPSSPESQGQPSSFPTRSGDDEAITGSTSRTFE</sequence>
<dbReference type="AlphaFoldDB" id="A0A9P6LCF8"/>
<evidence type="ECO:0000256" key="1">
    <source>
        <dbReference type="ARBA" id="ARBA00010402"/>
    </source>
</evidence>
<feature type="compositionally biased region" description="Low complexity" evidence="2">
    <location>
        <begin position="492"/>
        <end position="505"/>
    </location>
</feature>
<feature type="compositionally biased region" description="Polar residues" evidence="2">
    <location>
        <begin position="374"/>
        <end position="388"/>
    </location>
</feature>
<feature type="compositionally biased region" description="Polar residues" evidence="2">
    <location>
        <begin position="78"/>
        <end position="93"/>
    </location>
</feature>
<dbReference type="InterPro" id="IPR039301">
    <property type="entry name" value="Sip5/DA2"/>
</dbReference>
<feature type="compositionally biased region" description="Low complexity" evidence="2">
    <location>
        <begin position="464"/>
        <end position="476"/>
    </location>
</feature>
<evidence type="ECO:0000313" key="3">
    <source>
        <dbReference type="EMBL" id="KAF9792451.1"/>
    </source>
</evidence>
<evidence type="ECO:0000313" key="4">
    <source>
        <dbReference type="Proteomes" id="UP000736335"/>
    </source>
</evidence>